<proteinExistence type="predicted"/>
<keyword evidence="2" id="KW-1185">Reference proteome</keyword>
<name>A0A448X9P1_9PLAT</name>
<organism evidence="1 2">
    <name type="scientific">Protopolystoma xenopodis</name>
    <dbReference type="NCBI Taxonomy" id="117903"/>
    <lineage>
        <taxon>Eukaryota</taxon>
        <taxon>Metazoa</taxon>
        <taxon>Spiralia</taxon>
        <taxon>Lophotrochozoa</taxon>
        <taxon>Platyhelminthes</taxon>
        <taxon>Monogenea</taxon>
        <taxon>Polyopisthocotylea</taxon>
        <taxon>Polystomatidea</taxon>
        <taxon>Polystomatidae</taxon>
        <taxon>Protopolystoma</taxon>
    </lineage>
</organism>
<accession>A0A448X9P1</accession>
<dbReference type="AlphaFoldDB" id="A0A448X9P1"/>
<evidence type="ECO:0000313" key="2">
    <source>
        <dbReference type="Proteomes" id="UP000784294"/>
    </source>
</evidence>
<protein>
    <submittedName>
        <fullName evidence="1">Uncharacterized protein</fullName>
    </submittedName>
</protein>
<dbReference type="Proteomes" id="UP000784294">
    <property type="component" value="Unassembled WGS sequence"/>
</dbReference>
<comment type="caution">
    <text evidence="1">The sequence shown here is derived from an EMBL/GenBank/DDBJ whole genome shotgun (WGS) entry which is preliminary data.</text>
</comment>
<dbReference type="EMBL" id="CAAALY010125119">
    <property type="protein sequence ID" value="VEL31666.1"/>
    <property type="molecule type" value="Genomic_DNA"/>
</dbReference>
<evidence type="ECO:0000313" key="1">
    <source>
        <dbReference type="EMBL" id="VEL31666.1"/>
    </source>
</evidence>
<reference evidence="1" key="1">
    <citation type="submission" date="2018-11" db="EMBL/GenBank/DDBJ databases">
        <authorList>
            <consortium name="Pathogen Informatics"/>
        </authorList>
    </citation>
    <scope>NUCLEOTIDE SEQUENCE</scope>
</reference>
<gene>
    <name evidence="1" type="ORF">PXEA_LOCUS25106</name>
</gene>
<sequence length="158" mass="17533">MPQCEFRLHSALEFTPPPGPKNPSGHPVLRCHPSHHLRPPQPLSPPLHFVSHPLGLDGILLGLASCRIDGEEMSCPSLGRSSDHFCEDVLLRLACMRQPEGTIKSVPFSPSFGLNRQTYCYSNRPQFPGHYRPIAYLTHLLPVTNCPATPVRSDPWAV</sequence>